<dbReference type="Pfam" id="PF00691">
    <property type="entry name" value="OmpA"/>
    <property type="match status" value="1"/>
</dbReference>
<evidence type="ECO:0000256" key="4">
    <source>
        <dbReference type="PROSITE-ProRule" id="PRU00473"/>
    </source>
</evidence>
<evidence type="ECO:0000259" key="6">
    <source>
        <dbReference type="PROSITE" id="PS51123"/>
    </source>
</evidence>
<dbReference type="Gene3D" id="3.30.1330.60">
    <property type="entry name" value="OmpA-like domain"/>
    <property type="match status" value="1"/>
</dbReference>
<evidence type="ECO:0000313" key="7">
    <source>
        <dbReference type="EMBL" id="CCH52851.1"/>
    </source>
</evidence>
<dbReference type="EMBL" id="CAIT01000006">
    <property type="protein sequence ID" value="CCH52851.1"/>
    <property type="molecule type" value="Genomic_DNA"/>
</dbReference>
<dbReference type="PRINTS" id="PR01021">
    <property type="entry name" value="OMPADOMAIN"/>
</dbReference>
<evidence type="ECO:0000256" key="1">
    <source>
        <dbReference type="ARBA" id="ARBA00004442"/>
    </source>
</evidence>
<dbReference type="GO" id="GO:0009279">
    <property type="term" value="C:cell outer membrane"/>
    <property type="evidence" value="ECO:0007669"/>
    <property type="project" value="UniProtKB-SubCell"/>
</dbReference>
<feature type="region of interest" description="Disordered" evidence="5">
    <location>
        <begin position="403"/>
        <end position="424"/>
    </location>
</feature>
<dbReference type="Proteomes" id="UP000009309">
    <property type="component" value="Unassembled WGS sequence"/>
</dbReference>
<organism evidence="7 8">
    <name type="scientific">Fibrisoma limi BUZ 3</name>
    <dbReference type="NCBI Taxonomy" id="1185876"/>
    <lineage>
        <taxon>Bacteria</taxon>
        <taxon>Pseudomonadati</taxon>
        <taxon>Bacteroidota</taxon>
        <taxon>Cytophagia</taxon>
        <taxon>Cytophagales</taxon>
        <taxon>Spirosomataceae</taxon>
        <taxon>Fibrisoma</taxon>
    </lineage>
</organism>
<reference evidence="7 8" key="1">
    <citation type="journal article" date="2012" name="J. Bacteriol.">
        <title>Genome Sequence of the Filamentous Bacterium Fibrisoma limi BUZ 3T.</title>
        <authorList>
            <person name="Filippini M."/>
            <person name="Qi W."/>
            <person name="Jaenicke S."/>
            <person name="Goesmann A."/>
            <person name="Smits T.H."/>
            <person name="Bagheri H.C."/>
        </authorList>
    </citation>
    <scope>NUCLEOTIDE SEQUENCE [LARGE SCALE GENOMIC DNA]</scope>
    <source>
        <strain evidence="8">BUZ 3T</strain>
    </source>
</reference>
<keyword evidence="3" id="KW-0998">Cell outer membrane</keyword>
<comment type="caution">
    <text evidence="7">The sequence shown here is derived from an EMBL/GenBank/DDBJ whole genome shotgun (WGS) entry which is preliminary data.</text>
</comment>
<proteinExistence type="predicted"/>
<evidence type="ECO:0000313" key="8">
    <source>
        <dbReference type="Proteomes" id="UP000009309"/>
    </source>
</evidence>
<evidence type="ECO:0000256" key="5">
    <source>
        <dbReference type="SAM" id="MobiDB-lite"/>
    </source>
</evidence>
<dbReference type="InterPro" id="IPR006665">
    <property type="entry name" value="OmpA-like"/>
</dbReference>
<dbReference type="STRING" id="1185876.BN8_01886"/>
<feature type="domain" description="OmpA-like" evidence="6">
    <location>
        <begin position="322"/>
        <end position="438"/>
    </location>
</feature>
<dbReference type="AlphaFoldDB" id="I2GG26"/>
<gene>
    <name evidence="7" type="ORF">BN8_01886</name>
</gene>
<sequence>MIMLSAILSWLVDLTTFGMLPNKMLVPADTITISGTCWDVTTGVDLKVRISALVGGKLKKVGESNAAGHFTFKVSDSTESLSFAAEGYPTTTVPVNIIGKTDKHAQFVISVPVINRDSQQVAKVYQPPIGRPTAQPSGLSKTRNVYFQVQHARTFKRIPAMICFTYPRQGRTKCIEVDSAKVPSFARLTPGDTIAFEVRADGFQTYRGELLVGQSEAVDILYQIKLLPLYNVLAASYDVPIKQKLYYEFRYATNANFISRHDRPIRYFEWLGFKPGQDYKLLATTIDGRVVADETFRIKPGLNVKAFWIRHPEQSELVGNQIEQATYFDSTVLYFNQSDYSLRSEVKGKLDSVAWRMINRHNMLGRITGYTDNVGKRGLNMTLSEYRTRVVAQYLRQKGVGANQLSSSWKGPDAPAAPNDTEENKAKNRRVVIRFFTK</sequence>
<dbReference type="PANTHER" id="PTHR30329">
    <property type="entry name" value="STATOR ELEMENT OF FLAGELLAR MOTOR COMPLEX"/>
    <property type="match status" value="1"/>
</dbReference>
<dbReference type="InterPro" id="IPR006664">
    <property type="entry name" value="OMP_bac"/>
</dbReference>
<dbReference type="OrthoDB" id="977390at2"/>
<protein>
    <submittedName>
        <fullName evidence="7">OmpA/MotB domain protein</fullName>
    </submittedName>
</protein>
<evidence type="ECO:0000256" key="2">
    <source>
        <dbReference type="ARBA" id="ARBA00023136"/>
    </source>
</evidence>
<name>I2GG26_9BACT</name>
<comment type="subcellular location">
    <subcellularLocation>
        <location evidence="1">Cell outer membrane</location>
    </subcellularLocation>
</comment>
<accession>I2GG26</accession>
<dbReference type="PANTHER" id="PTHR30329:SF21">
    <property type="entry name" value="LIPOPROTEIN YIAD-RELATED"/>
    <property type="match status" value="1"/>
</dbReference>
<dbReference type="PROSITE" id="PS51123">
    <property type="entry name" value="OMPA_2"/>
    <property type="match status" value="1"/>
</dbReference>
<keyword evidence="2 4" id="KW-0472">Membrane</keyword>
<dbReference type="SUPFAM" id="SSF103088">
    <property type="entry name" value="OmpA-like"/>
    <property type="match status" value="1"/>
</dbReference>
<dbReference type="InterPro" id="IPR036737">
    <property type="entry name" value="OmpA-like_sf"/>
</dbReference>
<dbReference type="eggNOG" id="COG2885">
    <property type="taxonomic scope" value="Bacteria"/>
</dbReference>
<keyword evidence="8" id="KW-1185">Reference proteome</keyword>
<dbReference type="InterPro" id="IPR050330">
    <property type="entry name" value="Bact_OuterMem_StrucFunc"/>
</dbReference>
<evidence type="ECO:0000256" key="3">
    <source>
        <dbReference type="ARBA" id="ARBA00023237"/>
    </source>
</evidence>
<dbReference type="CDD" id="cd07185">
    <property type="entry name" value="OmpA_C-like"/>
    <property type="match status" value="1"/>
</dbReference>